<dbReference type="EMBL" id="JBEDUW010000004">
    <property type="protein sequence ID" value="KAK9935050.1"/>
    <property type="molecule type" value="Genomic_DNA"/>
</dbReference>
<feature type="compositionally biased region" description="Polar residues" evidence="6">
    <location>
        <begin position="259"/>
        <end position="278"/>
    </location>
</feature>
<dbReference type="SUPFAM" id="SSF118290">
    <property type="entry name" value="WRKY DNA-binding domain"/>
    <property type="match status" value="1"/>
</dbReference>
<comment type="subcellular location">
    <subcellularLocation>
        <location evidence="1">Nucleus</location>
    </subcellularLocation>
</comment>
<dbReference type="PANTHER" id="PTHR31221">
    <property type="entry name" value="WRKY TRANSCRIPTION FACTOR PROTEIN 1-RELATED"/>
    <property type="match status" value="1"/>
</dbReference>
<gene>
    <name evidence="8" type="ORF">M0R45_022166</name>
</gene>
<dbReference type="GO" id="GO:0003700">
    <property type="term" value="F:DNA-binding transcription factor activity"/>
    <property type="evidence" value="ECO:0007669"/>
    <property type="project" value="InterPro"/>
</dbReference>
<evidence type="ECO:0000313" key="9">
    <source>
        <dbReference type="Proteomes" id="UP001457282"/>
    </source>
</evidence>
<dbReference type="AlphaFoldDB" id="A0AAW1XF60"/>
<reference evidence="8 9" key="1">
    <citation type="journal article" date="2023" name="G3 (Bethesda)">
        <title>A chromosome-length genome assembly and annotation of blackberry (Rubus argutus, cv. 'Hillquist').</title>
        <authorList>
            <person name="Bruna T."/>
            <person name="Aryal R."/>
            <person name="Dudchenko O."/>
            <person name="Sargent D.J."/>
            <person name="Mead D."/>
            <person name="Buti M."/>
            <person name="Cavallini A."/>
            <person name="Hytonen T."/>
            <person name="Andres J."/>
            <person name="Pham M."/>
            <person name="Weisz D."/>
            <person name="Mascagni F."/>
            <person name="Usai G."/>
            <person name="Natali L."/>
            <person name="Bassil N."/>
            <person name="Fernandez G.E."/>
            <person name="Lomsadze A."/>
            <person name="Armour M."/>
            <person name="Olukolu B."/>
            <person name="Poorten T."/>
            <person name="Britton C."/>
            <person name="Davik J."/>
            <person name="Ashrafi H."/>
            <person name="Aiden E.L."/>
            <person name="Borodovsky M."/>
            <person name="Worthington M."/>
        </authorList>
    </citation>
    <scope>NUCLEOTIDE SEQUENCE [LARGE SCALE GENOMIC DNA]</scope>
    <source>
        <strain evidence="8">PI 553951</strain>
    </source>
</reference>
<protein>
    <recommendedName>
        <fullName evidence="7">WRKY domain-containing protein</fullName>
    </recommendedName>
</protein>
<dbReference type="PANTHER" id="PTHR31221:SF334">
    <property type="entry name" value="WRKY TRANSCRIPTION FACTOR 57-RELATED"/>
    <property type="match status" value="1"/>
</dbReference>
<feature type="region of interest" description="Disordered" evidence="6">
    <location>
        <begin position="259"/>
        <end position="333"/>
    </location>
</feature>
<keyword evidence="4" id="KW-0804">Transcription</keyword>
<dbReference type="InterPro" id="IPR036576">
    <property type="entry name" value="WRKY_dom_sf"/>
</dbReference>
<feature type="domain" description="WRKY" evidence="7">
    <location>
        <begin position="146"/>
        <end position="211"/>
    </location>
</feature>
<dbReference type="PROSITE" id="PS50811">
    <property type="entry name" value="WRKY"/>
    <property type="match status" value="1"/>
</dbReference>
<evidence type="ECO:0000256" key="5">
    <source>
        <dbReference type="ARBA" id="ARBA00023242"/>
    </source>
</evidence>
<dbReference type="Proteomes" id="UP001457282">
    <property type="component" value="Unassembled WGS sequence"/>
</dbReference>
<feature type="region of interest" description="Disordered" evidence="6">
    <location>
        <begin position="1"/>
        <end position="23"/>
    </location>
</feature>
<name>A0AAW1XF60_RUBAR</name>
<feature type="compositionally biased region" description="Polar residues" evidence="6">
    <location>
        <begin position="58"/>
        <end position="71"/>
    </location>
</feature>
<dbReference type="Pfam" id="PF03106">
    <property type="entry name" value="WRKY"/>
    <property type="match status" value="1"/>
</dbReference>
<evidence type="ECO:0000256" key="3">
    <source>
        <dbReference type="ARBA" id="ARBA00023125"/>
    </source>
</evidence>
<evidence type="ECO:0000259" key="7">
    <source>
        <dbReference type="PROSITE" id="PS50811"/>
    </source>
</evidence>
<proteinExistence type="predicted"/>
<feature type="compositionally biased region" description="Basic residues" evidence="6">
    <location>
        <begin position="126"/>
        <end position="137"/>
    </location>
</feature>
<evidence type="ECO:0000313" key="8">
    <source>
        <dbReference type="EMBL" id="KAK9935050.1"/>
    </source>
</evidence>
<dbReference type="Gene3D" id="2.20.25.80">
    <property type="entry name" value="WRKY domain"/>
    <property type="match status" value="1"/>
</dbReference>
<feature type="region of interest" description="Disordered" evidence="6">
    <location>
        <begin position="38"/>
        <end position="137"/>
    </location>
</feature>
<dbReference type="FunFam" id="2.20.25.80:FF:000003">
    <property type="entry name" value="WRKY transcription factor 57"/>
    <property type="match status" value="1"/>
</dbReference>
<dbReference type="SMART" id="SM00774">
    <property type="entry name" value="WRKY"/>
    <property type="match status" value="1"/>
</dbReference>
<dbReference type="InterPro" id="IPR003657">
    <property type="entry name" value="WRKY_dom"/>
</dbReference>
<evidence type="ECO:0000256" key="6">
    <source>
        <dbReference type="SAM" id="MobiDB-lite"/>
    </source>
</evidence>
<keyword evidence="5" id="KW-0539">Nucleus</keyword>
<keyword evidence="2" id="KW-0805">Transcription regulation</keyword>
<organism evidence="8 9">
    <name type="scientific">Rubus argutus</name>
    <name type="common">Southern blackberry</name>
    <dbReference type="NCBI Taxonomy" id="59490"/>
    <lineage>
        <taxon>Eukaryota</taxon>
        <taxon>Viridiplantae</taxon>
        <taxon>Streptophyta</taxon>
        <taxon>Embryophyta</taxon>
        <taxon>Tracheophyta</taxon>
        <taxon>Spermatophyta</taxon>
        <taxon>Magnoliopsida</taxon>
        <taxon>eudicotyledons</taxon>
        <taxon>Gunneridae</taxon>
        <taxon>Pentapetalae</taxon>
        <taxon>rosids</taxon>
        <taxon>fabids</taxon>
        <taxon>Rosales</taxon>
        <taxon>Rosaceae</taxon>
        <taxon>Rosoideae</taxon>
        <taxon>Rosoideae incertae sedis</taxon>
        <taxon>Rubus</taxon>
    </lineage>
</organism>
<sequence length="333" mass="35839">MDNRHPGPTDFTPESTWPLDSDSAYFLTDDRDSTVLSEFGWNFNPDDPIGAEERSDLAGSTSTLVDQFPENSSSSSALRSSDPAPVLRSASTNQSVSSSSSGDPPERSTGSGGKPPPEIPSSTTKANKKKVQKRIRQPRFAFMTKSEVDHLEDGYRWRKYGQKAVKNSPYPRSYYRCTNSKCTVKKRVERSSEDPTTVITTYEGQHCHHTVAFPRGGGNHIISHDQSGFSAAAGGGGGGGQLMQLPPVSRFMYYPTSIQPRSQLSPSNNLTVGGSQSHRLVPAGSTAHYHDQAGGGSQSTTNPDEPIPVVTVPTDEGLLGDIVPPGMRNPLDG</sequence>
<accession>A0AAW1XF60</accession>
<comment type="caution">
    <text evidence="8">The sequence shown here is derived from an EMBL/GenBank/DDBJ whole genome shotgun (WGS) entry which is preliminary data.</text>
</comment>
<dbReference type="InterPro" id="IPR044810">
    <property type="entry name" value="WRKY_plant"/>
</dbReference>
<dbReference type="GO" id="GO:0043565">
    <property type="term" value="F:sequence-specific DNA binding"/>
    <property type="evidence" value="ECO:0007669"/>
    <property type="project" value="InterPro"/>
</dbReference>
<dbReference type="GO" id="GO:0005634">
    <property type="term" value="C:nucleus"/>
    <property type="evidence" value="ECO:0007669"/>
    <property type="project" value="UniProtKB-SubCell"/>
</dbReference>
<feature type="compositionally biased region" description="Low complexity" evidence="6">
    <location>
        <begin position="89"/>
        <end position="101"/>
    </location>
</feature>
<evidence type="ECO:0000256" key="4">
    <source>
        <dbReference type="ARBA" id="ARBA00023163"/>
    </source>
</evidence>
<keyword evidence="3" id="KW-0238">DNA-binding</keyword>
<keyword evidence="9" id="KW-1185">Reference proteome</keyword>
<evidence type="ECO:0000256" key="1">
    <source>
        <dbReference type="ARBA" id="ARBA00004123"/>
    </source>
</evidence>
<feature type="compositionally biased region" description="Low complexity" evidence="6">
    <location>
        <begin position="72"/>
        <end position="81"/>
    </location>
</feature>
<evidence type="ECO:0000256" key="2">
    <source>
        <dbReference type="ARBA" id="ARBA00023015"/>
    </source>
</evidence>